<reference evidence="1" key="1">
    <citation type="submission" date="2023-04" db="EMBL/GenBank/DDBJ databases">
        <title>Draft Genome sequencing of Naganishia species isolated from polar environments using Oxford Nanopore Technology.</title>
        <authorList>
            <person name="Leo P."/>
            <person name="Venkateswaran K."/>
        </authorList>
    </citation>
    <scope>NUCLEOTIDE SEQUENCE</scope>
    <source>
        <strain evidence="1">DBVPG 5303</strain>
    </source>
</reference>
<evidence type="ECO:0000313" key="1">
    <source>
        <dbReference type="EMBL" id="KAJ9126715.1"/>
    </source>
</evidence>
<comment type="caution">
    <text evidence="1">The sequence shown here is derived from an EMBL/GenBank/DDBJ whole genome shotgun (WGS) entry which is preliminary data.</text>
</comment>
<proteinExistence type="predicted"/>
<sequence>MTNETPHVPKTDLRCLSTTFARTAPVLEWRLRPKRRYNTDVSGKRTSSSTAPLGYVPSLTDCCLRKIDANLDDYTLDDFRTQINPVQAKWVIKWVTRARNNTLSTPTWWIAARICGKENVKEADSAHLVTLLPAEILHHLSTHLALRDMQIPRTADFSVITTLSLSSLGRADNSRISELRHLPYLTFLILNDSQLTDDSLSNLAMGLQLKNSPAEWKGMWRLRGIWLDGSKGISDRSIKSLWKFPLLNVISLSRTSVTDAGHAVLQAISAETNHRYFKANSRFHTELALGERPAQSVRAGTVQDRIYKGYHRLWPDAVGWEGSTEYPSYRVHVTGDPSVVNPVTRTRAHGRESAPIDVDALPLVNRYPIYNFNAPASNVGPSPSQQSNEDSKRFVSAGARPWRRKRRAVADDKAPQGVARQTVLFGMLVREAIDEKQVSADTVRRKIMAALEYDKKVRAKKAAAAPPVPVKVGLFAAPRPAQNQEVDISQWHIPITKNGGHRDKRYGNRAKYQATKALTSALTGCPSLISSQSSTPPSSAPTSITTVSQELSAYSSPRATFTSSIPVTPGKRIAPSKPLGRLASASLSSDPAEAPSVKKVTGYGMFRKK</sequence>
<keyword evidence="2" id="KW-1185">Reference proteome</keyword>
<gene>
    <name evidence="1" type="ORF">QFC24_001746</name>
</gene>
<evidence type="ECO:0000313" key="2">
    <source>
        <dbReference type="Proteomes" id="UP001234202"/>
    </source>
</evidence>
<organism evidence="1 2">
    <name type="scientific">Naganishia onofrii</name>
    <dbReference type="NCBI Taxonomy" id="1851511"/>
    <lineage>
        <taxon>Eukaryota</taxon>
        <taxon>Fungi</taxon>
        <taxon>Dikarya</taxon>
        <taxon>Basidiomycota</taxon>
        <taxon>Agaricomycotina</taxon>
        <taxon>Tremellomycetes</taxon>
        <taxon>Filobasidiales</taxon>
        <taxon>Filobasidiaceae</taxon>
        <taxon>Naganishia</taxon>
    </lineage>
</organism>
<dbReference type="Proteomes" id="UP001234202">
    <property type="component" value="Unassembled WGS sequence"/>
</dbReference>
<protein>
    <submittedName>
        <fullName evidence="1">Uncharacterized protein</fullName>
    </submittedName>
</protein>
<accession>A0ACC2XRQ9</accession>
<dbReference type="EMBL" id="JASBWV010000004">
    <property type="protein sequence ID" value="KAJ9126715.1"/>
    <property type="molecule type" value="Genomic_DNA"/>
</dbReference>
<name>A0ACC2XRQ9_9TREE</name>